<evidence type="ECO:0000313" key="8">
    <source>
        <dbReference type="Proteomes" id="UP000605676"/>
    </source>
</evidence>
<feature type="domain" description="Amino acid permease/ SLC12A" evidence="6">
    <location>
        <begin position="17"/>
        <end position="433"/>
    </location>
</feature>
<sequence length="739" mass="81838">MQKSLTNPNAGFGALAVFMTAISTILGAILFLRFGYALAHVGLGGLIAIIVIGHVVTVPTALAVAEIATNQRVQGGGAYFIISRSFGLNIGGAIGLALFLSQAVSVAFYIIAFGEAFDPLIPYLPFDIDAVIFKKIVTLILMSILSVIVVLRGANIGMKALYGVVALLFVSIIFFLMGKPITEGIELSFNNTITNGDGFFVVFTIIFPAFTGIAAGLGLSGDLKDPKRSIPKGTLMATIVGMVIYVIVAFKLASSATPEAMQSDQLIMSQISIWGPIIPIGLAAACLSSAIGSLLVAPRTLQAIGFDCILPFNNFNNWIAKGRDNDNEPINGSIITIFIAFFFIIIGDVDFVAEIISMFFMITYGFICLISFLEHFAADPSYRPTFKYNKWYFSLLGAVLSFWLMFQMKWSYAVLATCLMAATYYFIAMANPERQGLEKLFKGVIFQLSRQIQIFVQRANKDEKETHWRPFAICVSEDSFKRQAAFDLLRWVCYKHGFGTYIHFIKGFLNKDTHEESQNVLKRLINQSEGSKSRLYLDTIISPSYTSAIAQVIQLSGISGKGNNLILFEFSRTNPESLKHALDNYQLFEATGFDVCVLNSSYKGFGYKREIHVWISALDFRNANLMILLAYIISGHPEWRNAVIKIFATFPESQVEKQRKRLLELIQEGRLPISSSNVVFLSMTNNQTTQEMIMSHSSDADLAIVGFRPETVKENPVKLIDYGDMSNILFVNTSHKKDI</sequence>
<feature type="transmembrane region" description="Helical" evidence="5">
    <location>
        <begin position="330"/>
        <end position="349"/>
    </location>
</feature>
<gene>
    <name evidence="7" type="ORF">JIV24_08060</name>
</gene>
<organism evidence="7 8">
    <name type="scientific">Carboxylicivirga marina</name>
    <dbReference type="NCBI Taxonomy" id="2800988"/>
    <lineage>
        <taxon>Bacteria</taxon>
        <taxon>Pseudomonadati</taxon>
        <taxon>Bacteroidota</taxon>
        <taxon>Bacteroidia</taxon>
        <taxon>Marinilabiliales</taxon>
        <taxon>Marinilabiliaceae</taxon>
        <taxon>Carboxylicivirga</taxon>
    </lineage>
</organism>
<comment type="subcellular location">
    <subcellularLocation>
        <location evidence="1">Membrane</location>
        <topology evidence="1">Multi-pass membrane protein</topology>
    </subcellularLocation>
</comment>
<dbReference type="Proteomes" id="UP000605676">
    <property type="component" value="Unassembled WGS sequence"/>
</dbReference>
<evidence type="ECO:0000256" key="2">
    <source>
        <dbReference type="ARBA" id="ARBA00022692"/>
    </source>
</evidence>
<reference evidence="7 8" key="1">
    <citation type="submission" date="2021-01" db="EMBL/GenBank/DDBJ databases">
        <title>Carboxyliciviraga sp.nov., isolated from coastal sediments.</title>
        <authorList>
            <person name="Lu D."/>
            <person name="Zhang T."/>
        </authorList>
    </citation>
    <scope>NUCLEOTIDE SEQUENCE [LARGE SCALE GENOMIC DNA]</scope>
    <source>
        <strain evidence="7 8">N1Y132</strain>
    </source>
</reference>
<keyword evidence="3 5" id="KW-1133">Transmembrane helix</keyword>
<keyword evidence="4 5" id="KW-0472">Membrane</keyword>
<dbReference type="InterPro" id="IPR004841">
    <property type="entry name" value="AA-permease/SLC12A_dom"/>
</dbReference>
<evidence type="ECO:0000256" key="1">
    <source>
        <dbReference type="ARBA" id="ARBA00004141"/>
    </source>
</evidence>
<dbReference type="EMBL" id="JAENRR010000014">
    <property type="protein sequence ID" value="MBK3517290.1"/>
    <property type="molecule type" value="Genomic_DNA"/>
</dbReference>
<comment type="caution">
    <text evidence="7">The sequence shown here is derived from an EMBL/GenBank/DDBJ whole genome shotgun (WGS) entry which is preliminary data.</text>
</comment>
<evidence type="ECO:0000256" key="4">
    <source>
        <dbReference type="ARBA" id="ARBA00023136"/>
    </source>
</evidence>
<dbReference type="RefSeq" id="WP_200464518.1">
    <property type="nucleotide sequence ID" value="NZ_JAENRR010000014.1"/>
</dbReference>
<feature type="transmembrane region" description="Helical" evidence="5">
    <location>
        <begin position="132"/>
        <end position="151"/>
    </location>
</feature>
<feature type="transmembrane region" description="Helical" evidence="5">
    <location>
        <begin position="273"/>
        <end position="297"/>
    </location>
</feature>
<evidence type="ECO:0000256" key="5">
    <source>
        <dbReference type="SAM" id="Phobius"/>
    </source>
</evidence>
<keyword evidence="8" id="KW-1185">Reference proteome</keyword>
<dbReference type="Gene3D" id="1.20.1740.10">
    <property type="entry name" value="Amino acid/polyamine transporter I"/>
    <property type="match status" value="1"/>
</dbReference>
<feature type="transmembrane region" description="Helical" evidence="5">
    <location>
        <begin position="38"/>
        <end position="65"/>
    </location>
</feature>
<feature type="transmembrane region" description="Helical" evidence="5">
    <location>
        <begin position="86"/>
        <end position="112"/>
    </location>
</feature>
<keyword evidence="2 5" id="KW-0812">Transmembrane</keyword>
<name>A0ABS1HIH7_9BACT</name>
<proteinExistence type="predicted"/>
<evidence type="ECO:0000256" key="3">
    <source>
        <dbReference type="ARBA" id="ARBA00022989"/>
    </source>
</evidence>
<feature type="transmembrane region" description="Helical" evidence="5">
    <location>
        <begin position="412"/>
        <end position="430"/>
    </location>
</feature>
<feature type="transmembrane region" description="Helical" evidence="5">
    <location>
        <begin position="198"/>
        <end position="221"/>
    </location>
</feature>
<accession>A0ABS1HIH7</accession>
<protein>
    <submittedName>
        <fullName evidence="7">Amino acid permease</fullName>
    </submittedName>
</protein>
<evidence type="ECO:0000259" key="6">
    <source>
        <dbReference type="Pfam" id="PF00324"/>
    </source>
</evidence>
<feature type="transmembrane region" description="Helical" evidence="5">
    <location>
        <begin position="233"/>
        <end position="253"/>
    </location>
</feature>
<dbReference type="PANTHER" id="PTHR11827">
    <property type="entry name" value="SOLUTE CARRIER FAMILY 12, CATION COTRANSPORTERS"/>
    <property type="match status" value="1"/>
</dbReference>
<feature type="transmembrane region" description="Helical" evidence="5">
    <location>
        <begin position="355"/>
        <end position="376"/>
    </location>
</feature>
<evidence type="ECO:0000313" key="7">
    <source>
        <dbReference type="EMBL" id="MBK3517290.1"/>
    </source>
</evidence>
<dbReference type="PANTHER" id="PTHR11827:SF72">
    <property type="entry name" value="GH08340P"/>
    <property type="match status" value="1"/>
</dbReference>
<dbReference type="InterPro" id="IPR004842">
    <property type="entry name" value="SLC12A_fam"/>
</dbReference>
<dbReference type="Pfam" id="PF00324">
    <property type="entry name" value="AA_permease"/>
    <property type="match status" value="1"/>
</dbReference>
<feature type="transmembrane region" description="Helical" evidence="5">
    <location>
        <begin position="160"/>
        <end position="178"/>
    </location>
</feature>
<feature type="transmembrane region" description="Helical" evidence="5">
    <location>
        <begin position="12"/>
        <end position="32"/>
    </location>
</feature>